<dbReference type="GO" id="GO:0004814">
    <property type="term" value="F:arginine-tRNA ligase activity"/>
    <property type="evidence" value="ECO:0007669"/>
    <property type="project" value="InterPro"/>
</dbReference>
<keyword evidence="6 10" id="KW-0067">ATP-binding</keyword>
<evidence type="ECO:0000256" key="4">
    <source>
        <dbReference type="ARBA" id="ARBA00022598"/>
    </source>
</evidence>
<comment type="similarity">
    <text evidence="2 10">Belongs to the class-II aminoacyl-tRNA synthetase family.</text>
</comment>
<dbReference type="GO" id="GO:0005829">
    <property type="term" value="C:cytosol"/>
    <property type="evidence" value="ECO:0007669"/>
    <property type="project" value="TreeGrafter"/>
</dbReference>
<dbReference type="NCBIfam" id="TIGR00211">
    <property type="entry name" value="glyS"/>
    <property type="match status" value="1"/>
</dbReference>
<evidence type="ECO:0000256" key="9">
    <source>
        <dbReference type="ARBA" id="ARBA00047937"/>
    </source>
</evidence>
<evidence type="ECO:0000256" key="2">
    <source>
        <dbReference type="ARBA" id="ARBA00008226"/>
    </source>
</evidence>
<dbReference type="Pfam" id="PF02092">
    <property type="entry name" value="tRNA_synt_2f"/>
    <property type="match status" value="1"/>
</dbReference>
<evidence type="ECO:0000256" key="8">
    <source>
        <dbReference type="ARBA" id="ARBA00023146"/>
    </source>
</evidence>
<evidence type="ECO:0000256" key="7">
    <source>
        <dbReference type="ARBA" id="ARBA00022917"/>
    </source>
</evidence>
<evidence type="ECO:0000313" key="12">
    <source>
        <dbReference type="EMBL" id="TCK61702.1"/>
    </source>
</evidence>
<protein>
    <recommendedName>
        <fullName evidence="10">Glycine--tRNA ligase beta subunit</fullName>
        <ecNumber evidence="10">6.1.1.14</ecNumber>
    </recommendedName>
    <alternativeName>
        <fullName evidence="10">Glycyl-tRNA synthetase beta subunit</fullName>
        <shortName evidence="10">GlyRS</shortName>
    </alternativeName>
</protein>
<comment type="subunit">
    <text evidence="10">Tetramer of two alpha and two beta subunits.</text>
</comment>
<dbReference type="PANTHER" id="PTHR30075">
    <property type="entry name" value="GLYCYL-TRNA SYNTHETASE"/>
    <property type="match status" value="1"/>
</dbReference>
<reference evidence="12 13" key="1">
    <citation type="submission" date="2019-03" db="EMBL/GenBank/DDBJ databases">
        <title>Genomic Encyclopedia of Type Strains, Phase IV (KMG-IV): sequencing the most valuable type-strain genomes for metagenomic binning, comparative biology and taxonomic classification.</title>
        <authorList>
            <person name="Goeker M."/>
        </authorList>
    </citation>
    <scope>NUCLEOTIDE SEQUENCE [LARGE SCALE GENOMIC DNA]</scope>
    <source>
        <strain evidence="12 13">DSM 24984</strain>
    </source>
</reference>
<dbReference type="GO" id="GO:0005524">
    <property type="term" value="F:ATP binding"/>
    <property type="evidence" value="ECO:0007669"/>
    <property type="project" value="UniProtKB-UniRule"/>
</dbReference>
<comment type="subcellular location">
    <subcellularLocation>
        <location evidence="1 10">Cytoplasm</location>
    </subcellularLocation>
</comment>
<dbReference type="RefSeq" id="WP_132871210.1">
    <property type="nucleotide sequence ID" value="NZ_SMGG01000003.1"/>
</dbReference>
<keyword evidence="3 10" id="KW-0963">Cytoplasm</keyword>
<dbReference type="InterPro" id="IPR006194">
    <property type="entry name" value="Gly-tRNA-synth_heterodimer"/>
</dbReference>
<evidence type="ECO:0000259" key="11">
    <source>
        <dbReference type="Pfam" id="PF05746"/>
    </source>
</evidence>
<dbReference type="HAMAP" id="MF_00255">
    <property type="entry name" value="Gly_tRNA_synth_beta"/>
    <property type="match status" value="1"/>
</dbReference>
<dbReference type="OrthoDB" id="9775440at2"/>
<sequence>MPDFLLEIGSEEIPAGFISGTSEYLVKEFTKRLTEEGVPFASVESDGTPRRSYIHITGLSGKQPDREEIIMGPPAAVAFDSEGRLTKAGEGFAKSKGLDFDTLKKESTEKGEYLSGVKKTKGVDTAELFETLVPAVIKGIPFKKSMKWGDGTFRYARPVHWFLALFGGKVIKFEIDGIKSGDFTMGHRIHFNTEFPVKDFADYMAVLEKARVIVSTEARKELVRKQVAEIEKQTGYVVDLDEGLLDTVAGLVEYPVSLMGEFEEKYLALPAEVLITSMKNHQKYFYVADKTGKLVNKFIGVSNTEPKDAAVVKAGYARVLRARLADAAFFWEKDKAYPLENHVEALKSVTYQEKLGTSYAKMERFRALAVYFAETFAPAAKADTDRAAYLCKADLLSSMVYEFPELQGIMGKTYSKLQGENETVATAIDEHYMPRFAGDALPSTEAGAFVSMADKLDTIVGCFAVDLIPTGNQDPYALRRNAIGILNIIRQRGLRADIRTLVEKSADILTGFIKFDKAKTVDAVNDFITQRFRQMLTTEGLAADCVDCAASISGDIITVEKAARALARYRETAEFASIAAGYKRINNILKKSGHTGTEYDASLFESDFERELAELIETKSAGINREVSEENFTEAMTQLLTFSGPVDRFFDNVMVMAKDEKVKENRLSLLNRLIGLFNRLGDLTKII</sequence>
<dbReference type="InterPro" id="IPR015944">
    <property type="entry name" value="Gly-tRNA-synth_bsu"/>
</dbReference>
<organism evidence="12 13">
    <name type="scientific">Seleniivibrio woodruffii</name>
    <dbReference type="NCBI Taxonomy" id="1078050"/>
    <lineage>
        <taxon>Bacteria</taxon>
        <taxon>Pseudomonadati</taxon>
        <taxon>Deferribacterota</taxon>
        <taxon>Deferribacteres</taxon>
        <taxon>Deferribacterales</taxon>
        <taxon>Geovibrionaceae</taxon>
        <taxon>Seleniivibrio</taxon>
    </lineage>
</organism>
<evidence type="ECO:0000256" key="5">
    <source>
        <dbReference type="ARBA" id="ARBA00022741"/>
    </source>
</evidence>
<accession>A0A4R1KB67</accession>
<dbReference type="PROSITE" id="PS50861">
    <property type="entry name" value="AA_TRNA_LIGASE_II_GLYAB"/>
    <property type="match status" value="1"/>
</dbReference>
<dbReference type="EC" id="6.1.1.14" evidence="10"/>
<proteinExistence type="inferred from homology"/>
<dbReference type="GO" id="GO:0004820">
    <property type="term" value="F:glycine-tRNA ligase activity"/>
    <property type="evidence" value="ECO:0007669"/>
    <property type="project" value="UniProtKB-UniRule"/>
</dbReference>
<name>A0A4R1KB67_9BACT</name>
<dbReference type="SUPFAM" id="SSF109604">
    <property type="entry name" value="HD-domain/PDEase-like"/>
    <property type="match status" value="1"/>
</dbReference>
<dbReference type="PANTHER" id="PTHR30075:SF2">
    <property type="entry name" value="GLYCINE--TRNA LIGASE, CHLOROPLASTIC_MITOCHONDRIAL 2"/>
    <property type="match status" value="1"/>
</dbReference>
<dbReference type="PRINTS" id="PR01045">
    <property type="entry name" value="TRNASYNTHGB"/>
</dbReference>
<comment type="caution">
    <text evidence="12">The sequence shown here is derived from an EMBL/GenBank/DDBJ whole genome shotgun (WGS) entry which is preliminary data.</text>
</comment>
<keyword evidence="5 10" id="KW-0547">Nucleotide-binding</keyword>
<keyword evidence="7 10" id="KW-0648">Protein biosynthesis</keyword>
<keyword evidence="13" id="KW-1185">Reference proteome</keyword>
<evidence type="ECO:0000256" key="3">
    <source>
        <dbReference type="ARBA" id="ARBA00022490"/>
    </source>
</evidence>
<keyword evidence="4 10" id="KW-0436">Ligase</keyword>
<evidence type="ECO:0000256" key="6">
    <source>
        <dbReference type="ARBA" id="ARBA00022840"/>
    </source>
</evidence>
<dbReference type="InterPro" id="IPR008909">
    <property type="entry name" value="DALR_anticod-bd"/>
</dbReference>
<dbReference type="Pfam" id="PF05746">
    <property type="entry name" value="DALR_1"/>
    <property type="match status" value="1"/>
</dbReference>
<dbReference type="GO" id="GO:0006426">
    <property type="term" value="P:glycyl-tRNA aminoacylation"/>
    <property type="evidence" value="ECO:0007669"/>
    <property type="project" value="UniProtKB-UniRule"/>
</dbReference>
<feature type="domain" description="DALR anticodon binding" evidence="11">
    <location>
        <begin position="581"/>
        <end position="671"/>
    </location>
</feature>
<evidence type="ECO:0000256" key="1">
    <source>
        <dbReference type="ARBA" id="ARBA00004496"/>
    </source>
</evidence>
<evidence type="ECO:0000313" key="13">
    <source>
        <dbReference type="Proteomes" id="UP000294614"/>
    </source>
</evidence>
<evidence type="ECO:0000256" key="10">
    <source>
        <dbReference type="HAMAP-Rule" id="MF_00255"/>
    </source>
</evidence>
<keyword evidence="8 10" id="KW-0030">Aminoacyl-tRNA synthetase</keyword>
<comment type="catalytic activity">
    <reaction evidence="9 10">
        <text>tRNA(Gly) + glycine + ATP = glycyl-tRNA(Gly) + AMP + diphosphate</text>
        <dbReference type="Rhea" id="RHEA:16013"/>
        <dbReference type="Rhea" id="RHEA-COMP:9664"/>
        <dbReference type="Rhea" id="RHEA-COMP:9683"/>
        <dbReference type="ChEBI" id="CHEBI:30616"/>
        <dbReference type="ChEBI" id="CHEBI:33019"/>
        <dbReference type="ChEBI" id="CHEBI:57305"/>
        <dbReference type="ChEBI" id="CHEBI:78442"/>
        <dbReference type="ChEBI" id="CHEBI:78522"/>
        <dbReference type="ChEBI" id="CHEBI:456215"/>
        <dbReference type="EC" id="6.1.1.14"/>
    </reaction>
</comment>
<gene>
    <name evidence="10" type="primary">glyS</name>
    <name evidence="12" type="ORF">C8D98_0208</name>
</gene>
<dbReference type="GO" id="GO:0006420">
    <property type="term" value="P:arginyl-tRNA aminoacylation"/>
    <property type="evidence" value="ECO:0007669"/>
    <property type="project" value="InterPro"/>
</dbReference>
<dbReference type="EMBL" id="SMGG01000003">
    <property type="protein sequence ID" value="TCK61702.1"/>
    <property type="molecule type" value="Genomic_DNA"/>
</dbReference>
<dbReference type="AlphaFoldDB" id="A0A4R1KB67"/>
<dbReference type="Proteomes" id="UP000294614">
    <property type="component" value="Unassembled WGS sequence"/>
</dbReference>